<organism evidence="3 5">
    <name type="scientific">Vanilla planifolia</name>
    <name type="common">Vanilla</name>
    <dbReference type="NCBI Taxonomy" id="51239"/>
    <lineage>
        <taxon>Eukaryota</taxon>
        <taxon>Viridiplantae</taxon>
        <taxon>Streptophyta</taxon>
        <taxon>Embryophyta</taxon>
        <taxon>Tracheophyta</taxon>
        <taxon>Spermatophyta</taxon>
        <taxon>Magnoliopsida</taxon>
        <taxon>Liliopsida</taxon>
        <taxon>Asparagales</taxon>
        <taxon>Orchidaceae</taxon>
        <taxon>Vanilloideae</taxon>
        <taxon>Vanilleae</taxon>
        <taxon>Vanilla</taxon>
    </lineage>
</organism>
<evidence type="ECO:0000256" key="1">
    <source>
        <dbReference type="SAM" id="Phobius"/>
    </source>
</evidence>
<evidence type="ECO:0000313" key="3">
    <source>
        <dbReference type="EMBL" id="KAG0452242.1"/>
    </source>
</evidence>
<reference evidence="4 5" key="1">
    <citation type="journal article" date="2020" name="Nat. Food">
        <title>A phased Vanilla planifolia genome enables genetic improvement of flavour and production.</title>
        <authorList>
            <person name="Hasing T."/>
            <person name="Tang H."/>
            <person name="Brym M."/>
            <person name="Khazi F."/>
            <person name="Huang T."/>
            <person name="Chambers A.H."/>
        </authorList>
    </citation>
    <scope>NUCLEOTIDE SEQUENCE [LARGE SCALE GENOMIC DNA]</scope>
    <source>
        <tissue evidence="3">Leaf</tissue>
    </source>
</reference>
<dbReference type="Proteomes" id="UP000636800">
    <property type="component" value="Unassembled WGS sequence"/>
</dbReference>
<evidence type="ECO:0000313" key="5">
    <source>
        <dbReference type="Proteomes" id="UP000639772"/>
    </source>
</evidence>
<keyword evidence="1" id="KW-0812">Transmembrane</keyword>
<keyword evidence="1" id="KW-0472">Membrane</keyword>
<keyword evidence="1" id="KW-1133">Transmembrane helix</keyword>
<protein>
    <submittedName>
        <fullName evidence="3">Uncharacterized protein</fullName>
    </submittedName>
</protein>
<keyword evidence="4" id="KW-1185">Reference proteome</keyword>
<comment type="caution">
    <text evidence="3">The sequence shown here is derived from an EMBL/GenBank/DDBJ whole genome shotgun (WGS) entry which is preliminary data.</text>
</comment>
<sequence>MEVVATAVVAAMEKALVETMVVRRHRMVRQYQLSAVEPSFQGHRLVITSEMQLPSAATSLLLPSLLLLQVCSSFVFIY</sequence>
<dbReference type="Proteomes" id="UP000639772">
    <property type="component" value="Unassembled WGS sequence"/>
</dbReference>
<name>A0A835U8E6_VANPL</name>
<evidence type="ECO:0000313" key="2">
    <source>
        <dbReference type="EMBL" id="KAG0452208.1"/>
    </source>
</evidence>
<accession>A0A835U8E6</accession>
<gene>
    <name evidence="3" type="ORF">HPP92_025791</name>
    <name evidence="2" type="ORF">HPP92_026085</name>
</gene>
<feature type="transmembrane region" description="Helical" evidence="1">
    <location>
        <begin position="56"/>
        <end position="77"/>
    </location>
</feature>
<dbReference type="EMBL" id="JADCNL010000019">
    <property type="protein sequence ID" value="KAG0452208.1"/>
    <property type="molecule type" value="Genomic_DNA"/>
</dbReference>
<proteinExistence type="predicted"/>
<evidence type="ECO:0000313" key="4">
    <source>
        <dbReference type="Proteomes" id="UP000636800"/>
    </source>
</evidence>
<dbReference type="AlphaFoldDB" id="A0A835U8E6"/>
<dbReference type="EMBL" id="JADCNM010000019">
    <property type="protein sequence ID" value="KAG0452242.1"/>
    <property type="molecule type" value="Genomic_DNA"/>
</dbReference>